<dbReference type="GO" id="GO:0030992">
    <property type="term" value="C:intraciliary transport particle B"/>
    <property type="evidence" value="ECO:0007669"/>
    <property type="project" value="TreeGrafter"/>
</dbReference>
<sequence length="203" mass="23494">MIKDNEKNKKDKLILGGNLFPLLGSDEKELLSYIESYTPKIIPMETFLEPFLLDYIPAVGDVDTFIKVPRPDKVEDDLGLAVLDEPALEQSDPTILNMKIRNELKDSKNTSAKDVPVKKLERADENIEEIEHWISNIVIYAKPMPNIEHLMQEWPTEVENLLKNELFPKKKSIDHQIQMIFYNIGYNLHPDTCPQTGYKRNML</sequence>
<gene>
    <name evidence="8" type="ORF">OFLC_LOCUS5498</name>
</gene>
<name>A0A183HDD6_9BILA</name>
<reference evidence="8 9" key="2">
    <citation type="submission" date="2018-11" db="EMBL/GenBank/DDBJ databases">
        <authorList>
            <consortium name="Pathogen Informatics"/>
        </authorList>
    </citation>
    <scope>NUCLEOTIDE SEQUENCE [LARGE SCALE GENOMIC DNA]</scope>
</reference>
<keyword evidence="9" id="KW-1185">Reference proteome</keyword>
<dbReference type="AlphaFoldDB" id="A0A183HDD6"/>
<comment type="subcellular location">
    <subcellularLocation>
        <location evidence="1">Cytoplasm</location>
        <location evidence="1">Cytoskeleton</location>
        <location evidence="1">Cilium basal body</location>
    </subcellularLocation>
</comment>
<dbReference type="GO" id="GO:0005815">
    <property type="term" value="C:microtubule organizing center"/>
    <property type="evidence" value="ECO:0007669"/>
    <property type="project" value="TreeGrafter"/>
</dbReference>
<dbReference type="Pfam" id="PF12317">
    <property type="entry name" value="IFT46_B_C"/>
    <property type="match status" value="1"/>
</dbReference>
<dbReference type="GO" id="GO:0060271">
    <property type="term" value="P:cilium assembly"/>
    <property type="evidence" value="ECO:0007669"/>
    <property type="project" value="TreeGrafter"/>
</dbReference>
<evidence type="ECO:0000256" key="7">
    <source>
        <dbReference type="ARBA" id="ARBA00023273"/>
    </source>
</evidence>
<dbReference type="GO" id="GO:0042073">
    <property type="term" value="P:intraciliary transport"/>
    <property type="evidence" value="ECO:0007669"/>
    <property type="project" value="InterPro"/>
</dbReference>
<dbReference type="PANTHER" id="PTHR13376">
    <property type="entry name" value="INTRAFLAGELLAR TRANSPORT PROTEIN 46 HOMOLOG"/>
    <property type="match status" value="1"/>
</dbReference>
<evidence type="ECO:0000256" key="2">
    <source>
        <dbReference type="ARBA" id="ARBA00007700"/>
    </source>
</evidence>
<evidence type="ECO:0000313" key="10">
    <source>
        <dbReference type="WBParaSite" id="OFLC_0000549701-mRNA-1"/>
    </source>
</evidence>
<dbReference type="WBParaSite" id="OFLC_0000549701-mRNA-1">
    <property type="protein sequence ID" value="OFLC_0000549701-mRNA-1"/>
    <property type="gene ID" value="OFLC_0000549701"/>
</dbReference>
<keyword evidence="5" id="KW-0969">Cilium</keyword>
<dbReference type="Proteomes" id="UP000267606">
    <property type="component" value="Unassembled WGS sequence"/>
</dbReference>
<evidence type="ECO:0000256" key="5">
    <source>
        <dbReference type="ARBA" id="ARBA00023069"/>
    </source>
</evidence>
<evidence type="ECO:0000313" key="8">
    <source>
        <dbReference type="EMBL" id="VDO43373.1"/>
    </source>
</evidence>
<dbReference type="GO" id="GO:0031514">
    <property type="term" value="C:motile cilium"/>
    <property type="evidence" value="ECO:0007669"/>
    <property type="project" value="TreeGrafter"/>
</dbReference>
<keyword evidence="4" id="KW-0963">Cytoplasm</keyword>
<comment type="similarity">
    <text evidence="2">Belongs to the IFT46 family.</text>
</comment>
<accession>A0A183HDD6</accession>
<reference evidence="10" key="1">
    <citation type="submission" date="2016-06" db="UniProtKB">
        <authorList>
            <consortium name="WormBaseParasite"/>
        </authorList>
    </citation>
    <scope>IDENTIFICATION</scope>
</reference>
<proteinExistence type="inferred from homology"/>
<evidence type="ECO:0000256" key="1">
    <source>
        <dbReference type="ARBA" id="ARBA00004120"/>
    </source>
</evidence>
<evidence type="ECO:0000256" key="3">
    <source>
        <dbReference type="ARBA" id="ARBA00017206"/>
    </source>
</evidence>
<dbReference type="EMBL" id="UZAJ01004758">
    <property type="protein sequence ID" value="VDO43373.1"/>
    <property type="molecule type" value="Genomic_DNA"/>
</dbReference>
<evidence type="ECO:0000313" key="9">
    <source>
        <dbReference type="Proteomes" id="UP000267606"/>
    </source>
</evidence>
<keyword evidence="7" id="KW-0966">Cell projection</keyword>
<protein>
    <recommendedName>
        <fullName evidence="3">Intraflagellar transport protein 46 homolog</fullName>
    </recommendedName>
</protein>
<evidence type="ECO:0000256" key="6">
    <source>
        <dbReference type="ARBA" id="ARBA00023212"/>
    </source>
</evidence>
<keyword evidence="6" id="KW-0206">Cytoskeleton</keyword>
<dbReference type="InterPro" id="IPR022088">
    <property type="entry name" value="Intraflagellar_transp_cmplxB"/>
</dbReference>
<dbReference type="STRING" id="387005.A0A183HDD6"/>
<organism evidence="10">
    <name type="scientific">Onchocerca flexuosa</name>
    <dbReference type="NCBI Taxonomy" id="387005"/>
    <lineage>
        <taxon>Eukaryota</taxon>
        <taxon>Metazoa</taxon>
        <taxon>Ecdysozoa</taxon>
        <taxon>Nematoda</taxon>
        <taxon>Chromadorea</taxon>
        <taxon>Rhabditida</taxon>
        <taxon>Spirurina</taxon>
        <taxon>Spiruromorpha</taxon>
        <taxon>Filarioidea</taxon>
        <taxon>Onchocercidae</taxon>
        <taxon>Onchocerca</taxon>
    </lineage>
</organism>
<dbReference type="PANTHER" id="PTHR13376:SF0">
    <property type="entry name" value="INTRAFLAGELLAR TRANSPORT PROTEIN 46 HOMOLOG"/>
    <property type="match status" value="1"/>
</dbReference>
<evidence type="ECO:0000256" key="4">
    <source>
        <dbReference type="ARBA" id="ARBA00022490"/>
    </source>
</evidence>